<accession>A0A8H5XMR2</accession>
<sequence length="381" mass="41033">MLAIRALRTPASRQALRAATPRAAIFYNRCYSTSGERVAKYNGTKDANGNFLVSLIEGDGIGPEISQSVKDIFAAAKTPIAWEPVDVTPIIKDGKTAIPDAAIENIQKNKIALKGPLATPVGKGHVSLNLTLRRTFNLFANLRPCRSVAGYETPYDNVDTVLIRENTEGEYSGIEHVVVDGVVQSIKLITREASERVLRFAFQHAESIGRKKVRVVHKATIMKLSDGLFLKVAQEVAKDFPGIEFDAELLDNSCLKMVTDPTPYNDKVLVMPNLYGDILSDMCAGLIGGLGLTPSGNIGDECSIFEAVHGSAPDIAGKNLANPTALLLSSIMMLRHMGLNEHASRIETAIFDTLAEGKALTGDLGGKAKTNEYAAAIISRL</sequence>
<evidence type="ECO:0000256" key="1">
    <source>
        <dbReference type="ARBA" id="ARBA00000837"/>
    </source>
</evidence>
<protein>
    <recommendedName>
        <fullName evidence="14">Isocitrate dehydrogenase [NAD] subunit 2, mitochondrial</fullName>
        <ecNumber evidence="6">1.1.1.41</ecNumber>
    </recommendedName>
    <alternativeName>
        <fullName evidence="13">Isocitric dehydrogenase</fullName>
    </alternativeName>
    <alternativeName>
        <fullName evidence="12">NAD(+)-specific ICDH</fullName>
    </alternativeName>
</protein>
<gene>
    <name evidence="16" type="ORF">FGLOB1_13382</name>
</gene>
<evidence type="ECO:0000256" key="8">
    <source>
        <dbReference type="ARBA" id="ARBA00022842"/>
    </source>
</evidence>
<dbReference type="EC" id="1.1.1.41" evidence="6"/>
<comment type="cofactor">
    <cofactor evidence="2">
        <name>Mn(2+)</name>
        <dbReference type="ChEBI" id="CHEBI:29035"/>
    </cofactor>
</comment>
<evidence type="ECO:0000256" key="6">
    <source>
        <dbReference type="ARBA" id="ARBA00013012"/>
    </source>
</evidence>
<dbReference type="PANTHER" id="PTHR11835">
    <property type="entry name" value="DECARBOXYLATING DEHYDROGENASES-ISOCITRATE, ISOPROPYLMALATE, TARTRATE"/>
    <property type="match status" value="1"/>
</dbReference>
<comment type="caution">
    <text evidence="16">The sequence shown here is derived from an EMBL/GenBank/DDBJ whole genome shotgun (WGS) entry which is preliminary data.</text>
</comment>
<dbReference type="GO" id="GO:0004449">
    <property type="term" value="F:isocitrate dehydrogenase (NAD+) activity"/>
    <property type="evidence" value="ECO:0007669"/>
    <property type="project" value="UniProtKB-EC"/>
</dbReference>
<organism evidence="16 17">
    <name type="scientific">Fusarium globosum</name>
    <dbReference type="NCBI Taxonomy" id="78864"/>
    <lineage>
        <taxon>Eukaryota</taxon>
        <taxon>Fungi</taxon>
        <taxon>Dikarya</taxon>
        <taxon>Ascomycota</taxon>
        <taxon>Pezizomycotina</taxon>
        <taxon>Sordariomycetes</taxon>
        <taxon>Hypocreomycetidae</taxon>
        <taxon>Hypocreales</taxon>
        <taxon>Nectriaceae</taxon>
        <taxon>Fusarium</taxon>
        <taxon>Fusarium fujikuroi species complex</taxon>
    </lineage>
</organism>
<keyword evidence="17" id="KW-1185">Reference proteome</keyword>
<feature type="domain" description="Isopropylmalate dehydrogenase-like" evidence="15">
    <location>
        <begin position="52"/>
        <end position="377"/>
    </location>
</feature>
<evidence type="ECO:0000313" key="17">
    <source>
        <dbReference type="Proteomes" id="UP000532311"/>
    </source>
</evidence>
<proteinExistence type="inferred from homology"/>
<keyword evidence="9" id="KW-0809">Transit peptide</keyword>
<evidence type="ECO:0000256" key="5">
    <source>
        <dbReference type="ARBA" id="ARBA00011567"/>
    </source>
</evidence>
<dbReference type="AlphaFoldDB" id="A0A8H5XMR2"/>
<comment type="similarity">
    <text evidence="4">Belongs to the isocitrate and isopropylmalate dehydrogenases family.</text>
</comment>
<dbReference type="EMBL" id="JAAQPF010000824">
    <property type="protein sequence ID" value="KAF5696624.1"/>
    <property type="molecule type" value="Genomic_DNA"/>
</dbReference>
<comment type="catalytic activity">
    <reaction evidence="1">
        <text>D-threo-isocitrate + NAD(+) = 2-oxoglutarate + CO2 + NADH</text>
        <dbReference type="Rhea" id="RHEA:23632"/>
        <dbReference type="ChEBI" id="CHEBI:15562"/>
        <dbReference type="ChEBI" id="CHEBI:16526"/>
        <dbReference type="ChEBI" id="CHEBI:16810"/>
        <dbReference type="ChEBI" id="CHEBI:57540"/>
        <dbReference type="ChEBI" id="CHEBI:57945"/>
        <dbReference type="EC" id="1.1.1.41"/>
    </reaction>
</comment>
<evidence type="ECO:0000256" key="4">
    <source>
        <dbReference type="ARBA" id="ARBA00007769"/>
    </source>
</evidence>
<dbReference type="PROSITE" id="PS00470">
    <property type="entry name" value="IDH_IMDH"/>
    <property type="match status" value="1"/>
</dbReference>
<evidence type="ECO:0000256" key="9">
    <source>
        <dbReference type="ARBA" id="ARBA00022946"/>
    </source>
</evidence>
<evidence type="ECO:0000256" key="11">
    <source>
        <dbReference type="ARBA" id="ARBA00023027"/>
    </source>
</evidence>
<dbReference type="InterPro" id="IPR004434">
    <property type="entry name" value="Isocitrate_DH_NAD"/>
</dbReference>
<dbReference type="GO" id="GO:0006102">
    <property type="term" value="P:isocitrate metabolic process"/>
    <property type="evidence" value="ECO:0007669"/>
    <property type="project" value="TreeGrafter"/>
</dbReference>
<dbReference type="InterPro" id="IPR024084">
    <property type="entry name" value="IsoPropMal-DH-like_dom"/>
</dbReference>
<comment type="cofactor">
    <cofactor evidence="3">
        <name>Mg(2+)</name>
        <dbReference type="ChEBI" id="CHEBI:18420"/>
    </cofactor>
</comment>
<evidence type="ECO:0000259" key="15">
    <source>
        <dbReference type="SMART" id="SM01329"/>
    </source>
</evidence>
<keyword evidence="10" id="KW-0560">Oxidoreductase</keyword>
<dbReference type="Proteomes" id="UP000532311">
    <property type="component" value="Unassembled WGS sequence"/>
</dbReference>
<evidence type="ECO:0000256" key="14">
    <source>
        <dbReference type="ARBA" id="ARBA00072026"/>
    </source>
</evidence>
<evidence type="ECO:0000256" key="3">
    <source>
        <dbReference type="ARBA" id="ARBA00001946"/>
    </source>
</evidence>
<dbReference type="PANTHER" id="PTHR11835:SF34">
    <property type="entry name" value="ISOCITRATE DEHYDROGENASE [NAD] SUBUNIT ALPHA, MITOCHONDRIAL"/>
    <property type="match status" value="1"/>
</dbReference>
<dbReference type="GO" id="GO:0005739">
    <property type="term" value="C:mitochondrion"/>
    <property type="evidence" value="ECO:0007669"/>
    <property type="project" value="TreeGrafter"/>
</dbReference>
<name>A0A8H5XMR2_9HYPO</name>
<reference evidence="16 17" key="1">
    <citation type="submission" date="2020-05" db="EMBL/GenBank/DDBJ databases">
        <title>Identification and distribution of gene clusters putatively required for synthesis of sphingolipid metabolism inhibitors in phylogenetically diverse species of the filamentous fungus Fusarium.</title>
        <authorList>
            <person name="Kim H.-S."/>
            <person name="Busman M."/>
            <person name="Brown D.W."/>
            <person name="Divon H."/>
            <person name="Uhlig S."/>
            <person name="Proctor R.H."/>
        </authorList>
    </citation>
    <scope>NUCLEOTIDE SEQUENCE [LARGE SCALE GENOMIC DNA]</scope>
    <source>
        <strain evidence="16 17">NRRL 26131</strain>
    </source>
</reference>
<keyword evidence="8" id="KW-0460">Magnesium</keyword>
<dbReference type="GO" id="GO:0051287">
    <property type="term" value="F:NAD binding"/>
    <property type="evidence" value="ECO:0007669"/>
    <property type="project" value="InterPro"/>
</dbReference>
<evidence type="ECO:0000256" key="10">
    <source>
        <dbReference type="ARBA" id="ARBA00023002"/>
    </source>
</evidence>
<dbReference type="SMART" id="SM01329">
    <property type="entry name" value="Iso_dh"/>
    <property type="match status" value="1"/>
</dbReference>
<dbReference type="SUPFAM" id="SSF53659">
    <property type="entry name" value="Isocitrate/Isopropylmalate dehydrogenase-like"/>
    <property type="match status" value="1"/>
</dbReference>
<evidence type="ECO:0000256" key="12">
    <source>
        <dbReference type="ARBA" id="ARBA00030631"/>
    </source>
</evidence>
<dbReference type="GO" id="GO:0000287">
    <property type="term" value="F:magnesium ion binding"/>
    <property type="evidence" value="ECO:0007669"/>
    <property type="project" value="InterPro"/>
</dbReference>
<keyword evidence="7" id="KW-0479">Metal-binding</keyword>
<dbReference type="NCBIfam" id="TIGR00175">
    <property type="entry name" value="mito_nad_idh"/>
    <property type="match status" value="1"/>
</dbReference>
<dbReference type="GO" id="GO:0006099">
    <property type="term" value="P:tricarboxylic acid cycle"/>
    <property type="evidence" value="ECO:0007669"/>
    <property type="project" value="InterPro"/>
</dbReference>
<keyword evidence="11" id="KW-0520">NAD</keyword>
<evidence type="ECO:0000256" key="7">
    <source>
        <dbReference type="ARBA" id="ARBA00022723"/>
    </source>
</evidence>
<evidence type="ECO:0000256" key="13">
    <source>
        <dbReference type="ARBA" id="ARBA00030683"/>
    </source>
</evidence>
<dbReference type="InterPro" id="IPR019818">
    <property type="entry name" value="IsoCit/isopropylmalate_DH_CS"/>
</dbReference>
<dbReference type="FunFam" id="3.40.718.10:FF:000003">
    <property type="entry name" value="Isocitrate dehydrogenase [NAD] subunit, mitochondrial"/>
    <property type="match status" value="1"/>
</dbReference>
<dbReference type="Gene3D" id="3.40.718.10">
    <property type="entry name" value="Isopropylmalate Dehydrogenase"/>
    <property type="match status" value="1"/>
</dbReference>
<dbReference type="Pfam" id="PF00180">
    <property type="entry name" value="Iso_dh"/>
    <property type="match status" value="1"/>
</dbReference>
<evidence type="ECO:0000256" key="2">
    <source>
        <dbReference type="ARBA" id="ARBA00001936"/>
    </source>
</evidence>
<evidence type="ECO:0000313" key="16">
    <source>
        <dbReference type="EMBL" id="KAF5696624.1"/>
    </source>
</evidence>
<comment type="subunit">
    <text evidence="5">Octamer of two non-identical subunits IDH1 and IDH2.</text>
</comment>